<reference evidence="2" key="1">
    <citation type="submission" date="2020-07" db="EMBL/GenBank/DDBJ databases">
        <title>Huge and variable diversity of episymbiotic CPR bacteria and DPANN archaea in groundwater ecosystems.</title>
        <authorList>
            <person name="He C.Y."/>
            <person name="Keren R."/>
            <person name="Whittaker M."/>
            <person name="Farag I.F."/>
            <person name="Doudna J."/>
            <person name="Cate J.H.D."/>
            <person name="Banfield J.F."/>
        </authorList>
    </citation>
    <scope>NUCLEOTIDE SEQUENCE</scope>
    <source>
        <strain evidence="2">NC_groundwater_580_Pr5_B-0.1um_64_19</strain>
    </source>
</reference>
<protein>
    <recommendedName>
        <fullName evidence="1">Putative membrane protein insertion efficiency factor</fullName>
    </recommendedName>
</protein>
<comment type="caution">
    <text evidence="2">The sequence shown here is derived from an EMBL/GenBank/DDBJ whole genome shotgun (WGS) entry which is preliminary data.</text>
</comment>
<gene>
    <name evidence="2" type="primary">yidD</name>
    <name evidence="2" type="ORF">HYX28_04810</name>
</gene>
<comment type="function">
    <text evidence="1">Could be involved in insertion of integral membrane proteins into the membrane.</text>
</comment>
<dbReference type="PANTHER" id="PTHR33383">
    <property type="entry name" value="MEMBRANE PROTEIN INSERTION EFFICIENCY FACTOR-RELATED"/>
    <property type="match status" value="1"/>
</dbReference>
<accession>A0A932A7E3</accession>
<evidence type="ECO:0000256" key="1">
    <source>
        <dbReference type="HAMAP-Rule" id="MF_00386"/>
    </source>
</evidence>
<dbReference type="InterPro" id="IPR002696">
    <property type="entry name" value="Membr_insert_effic_factor_YidD"/>
</dbReference>
<sequence>MKRILQSALRAYQRWVSPSLPPSCRYTPTCSQYAIEALEQRGLIAGTALALWRVLRCHPFVKGGLDPVPGTQYSVHSCDKARI</sequence>
<dbReference type="NCBIfam" id="TIGR00278">
    <property type="entry name" value="membrane protein insertion efficiency factor YidD"/>
    <property type="match status" value="1"/>
</dbReference>
<keyword evidence="1" id="KW-1003">Cell membrane</keyword>
<keyword evidence="1" id="KW-0472">Membrane</keyword>
<name>A0A932A7E3_9BACT</name>
<dbReference type="SMART" id="SM01234">
    <property type="entry name" value="Haemolytic"/>
    <property type="match status" value="1"/>
</dbReference>
<proteinExistence type="inferred from homology"/>
<comment type="subcellular location">
    <subcellularLocation>
        <location evidence="1">Cell membrane</location>
        <topology evidence="1">Peripheral membrane protein</topology>
        <orientation evidence="1">Cytoplasmic side</orientation>
    </subcellularLocation>
</comment>
<organism evidence="2 3">
    <name type="scientific">Candidatus Korobacter versatilis</name>
    <dbReference type="NCBI Taxonomy" id="658062"/>
    <lineage>
        <taxon>Bacteria</taxon>
        <taxon>Pseudomonadati</taxon>
        <taxon>Acidobacteriota</taxon>
        <taxon>Terriglobia</taxon>
        <taxon>Terriglobales</taxon>
        <taxon>Candidatus Korobacteraceae</taxon>
        <taxon>Candidatus Korobacter</taxon>
    </lineage>
</organism>
<dbReference type="HAMAP" id="MF_00386">
    <property type="entry name" value="UPF0161_YidD"/>
    <property type="match status" value="1"/>
</dbReference>
<dbReference type="EMBL" id="JACPNR010000006">
    <property type="protein sequence ID" value="MBI2678079.1"/>
    <property type="molecule type" value="Genomic_DNA"/>
</dbReference>
<comment type="similarity">
    <text evidence="1">Belongs to the UPF0161 family.</text>
</comment>
<dbReference type="Proteomes" id="UP000779809">
    <property type="component" value="Unassembled WGS sequence"/>
</dbReference>
<dbReference type="Pfam" id="PF01809">
    <property type="entry name" value="YidD"/>
    <property type="match status" value="1"/>
</dbReference>
<evidence type="ECO:0000313" key="2">
    <source>
        <dbReference type="EMBL" id="MBI2678079.1"/>
    </source>
</evidence>
<dbReference type="PANTHER" id="PTHR33383:SF1">
    <property type="entry name" value="MEMBRANE PROTEIN INSERTION EFFICIENCY FACTOR-RELATED"/>
    <property type="match status" value="1"/>
</dbReference>
<evidence type="ECO:0000313" key="3">
    <source>
        <dbReference type="Proteomes" id="UP000779809"/>
    </source>
</evidence>
<dbReference type="GO" id="GO:0005886">
    <property type="term" value="C:plasma membrane"/>
    <property type="evidence" value="ECO:0007669"/>
    <property type="project" value="UniProtKB-SubCell"/>
</dbReference>
<dbReference type="AlphaFoldDB" id="A0A932A7E3"/>